<evidence type="ECO:0000256" key="4">
    <source>
        <dbReference type="ARBA" id="ARBA00022989"/>
    </source>
</evidence>
<feature type="transmembrane region" description="Helical" evidence="6">
    <location>
        <begin position="181"/>
        <end position="200"/>
    </location>
</feature>
<feature type="transmembrane region" description="Helical" evidence="6">
    <location>
        <begin position="100"/>
        <end position="123"/>
    </location>
</feature>
<comment type="caution">
    <text evidence="7">The sequence shown here is derived from an EMBL/GenBank/DDBJ whole genome shotgun (WGS) entry which is preliminary data.</text>
</comment>
<feature type="transmembrane region" description="Helical" evidence="6">
    <location>
        <begin position="143"/>
        <end position="161"/>
    </location>
</feature>
<feature type="transmembrane region" description="Helical" evidence="6">
    <location>
        <begin position="268"/>
        <end position="287"/>
    </location>
</feature>
<organism evidence="7 8">
    <name type="scientific">Aminicella lysinilytica</name>
    <dbReference type="NCBI Taxonomy" id="433323"/>
    <lineage>
        <taxon>Bacteria</taxon>
        <taxon>Bacillati</taxon>
        <taxon>Bacillota</taxon>
        <taxon>Clostridia</taxon>
        <taxon>Peptostreptococcales</taxon>
        <taxon>Anaerovoracaceae</taxon>
        <taxon>Aminicella</taxon>
    </lineage>
</organism>
<dbReference type="EMBL" id="SNXO01000013">
    <property type="protein sequence ID" value="TDP57304.1"/>
    <property type="molecule type" value="Genomic_DNA"/>
</dbReference>
<dbReference type="AlphaFoldDB" id="A0A4R6Q4M0"/>
<sequence length="288" mass="32083">MNRPDKIYGKGFVGKTLSRFAQLFENELYNERYAAGDGLLQSMDPRIKVLVVLAFMVFIGFTDNCIILVAAGTVSALYAAASALPLRPYLRRTWLYLPTLIFILNLPGASSLLTGGTPLFYIIPAGNFVHEGVYFSTAGLNMALRIALRTGDSMAFAFLLLMTTRWSDLTCGLRRMHLPEIFVSILNMAYRYLFLIAETGTDMMQARHMRTVGAIKSADSRRFVSSRAGQLFIRVHSMSDDIYGAMKLRGYDGSPVNLRELRTGAADWLFVLVNVIILVILTIGGYVF</sequence>
<dbReference type="GO" id="GO:0043190">
    <property type="term" value="C:ATP-binding cassette (ABC) transporter complex"/>
    <property type="evidence" value="ECO:0007669"/>
    <property type="project" value="InterPro"/>
</dbReference>
<keyword evidence="4 6" id="KW-1133">Transmembrane helix</keyword>
<evidence type="ECO:0000256" key="1">
    <source>
        <dbReference type="ARBA" id="ARBA00004651"/>
    </source>
</evidence>
<evidence type="ECO:0000256" key="5">
    <source>
        <dbReference type="ARBA" id="ARBA00023136"/>
    </source>
</evidence>
<keyword evidence="8" id="KW-1185">Reference proteome</keyword>
<dbReference type="NCBIfam" id="TIGR02454">
    <property type="entry name" value="ECF_T_CbiQ"/>
    <property type="match status" value="1"/>
</dbReference>
<dbReference type="PANTHER" id="PTHR34857">
    <property type="entry name" value="SLL0384 PROTEIN"/>
    <property type="match status" value="1"/>
</dbReference>
<dbReference type="InterPro" id="IPR003339">
    <property type="entry name" value="ABC/ECF_trnsptr_transmembrane"/>
</dbReference>
<comment type="subcellular location">
    <subcellularLocation>
        <location evidence="1">Cell membrane</location>
        <topology evidence="1">Multi-pass membrane protein</topology>
    </subcellularLocation>
</comment>
<feature type="transmembrane region" description="Helical" evidence="6">
    <location>
        <begin position="49"/>
        <end position="80"/>
    </location>
</feature>
<evidence type="ECO:0000256" key="3">
    <source>
        <dbReference type="ARBA" id="ARBA00022692"/>
    </source>
</evidence>
<proteinExistence type="predicted"/>
<dbReference type="InterPro" id="IPR051611">
    <property type="entry name" value="ECF_transporter_component"/>
</dbReference>
<gene>
    <name evidence="7" type="ORF">EV211_11328</name>
</gene>
<dbReference type="PANTHER" id="PTHR34857:SF2">
    <property type="entry name" value="SLL0384 PROTEIN"/>
    <property type="match status" value="1"/>
</dbReference>
<dbReference type="OrthoDB" id="9815246at2"/>
<keyword evidence="3 6" id="KW-0812">Transmembrane</keyword>
<name>A0A4R6Q4M0_9FIRM</name>
<evidence type="ECO:0000313" key="7">
    <source>
        <dbReference type="EMBL" id="TDP57304.1"/>
    </source>
</evidence>
<protein>
    <submittedName>
        <fullName evidence="7">Cobalt/nickel transport system permease protein</fullName>
    </submittedName>
</protein>
<dbReference type="CDD" id="cd16914">
    <property type="entry name" value="EcfT"/>
    <property type="match status" value="1"/>
</dbReference>
<keyword evidence="2" id="KW-1003">Cell membrane</keyword>
<dbReference type="RefSeq" id="WP_133528273.1">
    <property type="nucleotide sequence ID" value="NZ_SNXO01000013.1"/>
</dbReference>
<keyword evidence="5 6" id="KW-0472">Membrane</keyword>
<dbReference type="GO" id="GO:0006824">
    <property type="term" value="P:cobalt ion transport"/>
    <property type="evidence" value="ECO:0007669"/>
    <property type="project" value="InterPro"/>
</dbReference>
<accession>A0A4R6Q4M0</accession>
<dbReference type="Pfam" id="PF02361">
    <property type="entry name" value="CbiQ"/>
    <property type="match status" value="1"/>
</dbReference>
<evidence type="ECO:0000313" key="8">
    <source>
        <dbReference type="Proteomes" id="UP000295500"/>
    </source>
</evidence>
<dbReference type="InterPro" id="IPR012809">
    <property type="entry name" value="ECF_CbiQ"/>
</dbReference>
<evidence type="ECO:0000256" key="2">
    <source>
        <dbReference type="ARBA" id="ARBA00022475"/>
    </source>
</evidence>
<dbReference type="Proteomes" id="UP000295500">
    <property type="component" value="Unassembled WGS sequence"/>
</dbReference>
<evidence type="ECO:0000256" key="6">
    <source>
        <dbReference type="SAM" id="Phobius"/>
    </source>
</evidence>
<reference evidence="7 8" key="1">
    <citation type="submission" date="2019-03" db="EMBL/GenBank/DDBJ databases">
        <title>Genomic Encyclopedia of Type Strains, Phase IV (KMG-IV): sequencing the most valuable type-strain genomes for metagenomic binning, comparative biology and taxonomic classification.</title>
        <authorList>
            <person name="Goeker M."/>
        </authorList>
    </citation>
    <scope>NUCLEOTIDE SEQUENCE [LARGE SCALE GENOMIC DNA]</scope>
    <source>
        <strain evidence="7 8">DSM 28287</strain>
    </source>
</reference>